<protein>
    <submittedName>
        <fullName evidence="8">Glutathione reductase</fullName>
    </submittedName>
</protein>
<evidence type="ECO:0000256" key="3">
    <source>
        <dbReference type="ARBA" id="ARBA00022827"/>
    </source>
</evidence>
<feature type="disulfide bond" description="Redox-active" evidence="5">
    <location>
        <begin position="44"/>
        <end position="49"/>
    </location>
</feature>
<feature type="binding site" evidence="4">
    <location>
        <position position="300"/>
    </location>
    <ligand>
        <name>FAD</name>
        <dbReference type="ChEBI" id="CHEBI:57692"/>
    </ligand>
</feature>
<organism evidence="8 9">
    <name type="scientific">Fructilactobacillus sanfranciscensis</name>
    <name type="common">Lactobacillus sanfranciscensis</name>
    <dbReference type="NCBI Taxonomy" id="1625"/>
    <lineage>
        <taxon>Bacteria</taxon>
        <taxon>Bacillati</taxon>
        <taxon>Bacillota</taxon>
        <taxon>Bacilli</taxon>
        <taxon>Lactobacillales</taxon>
        <taxon>Lactobacillaceae</taxon>
        <taxon>Fructilactobacillus</taxon>
    </lineage>
</organism>
<evidence type="ECO:0000313" key="9">
    <source>
        <dbReference type="Proteomes" id="UP000313312"/>
    </source>
</evidence>
<comment type="similarity">
    <text evidence="1">Belongs to the class-I pyridine nucleotide-disulfide oxidoreductase family.</text>
</comment>
<evidence type="ECO:0000259" key="7">
    <source>
        <dbReference type="Pfam" id="PF07992"/>
    </source>
</evidence>
<evidence type="ECO:0000259" key="6">
    <source>
        <dbReference type="Pfam" id="PF02852"/>
    </source>
</evidence>
<dbReference type="SUPFAM" id="SSF55424">
    <property type="entry name" value="FAD/NAD-linked reductases, dimerisation (C-terminal) domain"/>
    <property type="match status" value="1"/>
</dbReference>
<comment type="cofactor">
    <cofactor evidence="4">
        <name>FAD</name>
        <dbReference type="ChEBI" id="CHEBI:57692"/>
    </cofactor>
    <text evidence="4">Binds 1 FAD per subunit.</text>
</comment>
<dbReference type="PANTHER" id="PTHR43014">
    <property type="entry name" value="MERCURIC REDUCTASE"/>
    <property type="match status" value="1"/>
</dbReference>
<dbReference type="RefSeq" id="WP_139571257.1">
    <property type="nucleotide sequence ID" value="NZ_JARBFB010000041.1"/>
</dbReference>
<keyword evidence="4" id="KW-0547">Nucleotide-binding</keyword>
<dbReference type="PRINTS" id="PR00368">
    <property type="entry name" value="FADPNR"/>
</dbReference>
<dbReference type="InterPro" id="IPR004099">
    <property type="entry name" value="Pyr_nucl-diS_OxRdtase_dimer"/>
</dbReference>
<dbReference type="AlphaFoldDB" id="A0A5C4TH80"/>
<accession>A0A5C4TH80</accession>
<dbReference type="EMBL" id="QFCR01000050">
    <property type="protein sequence ID" value="TNK89736.1"/>
    <property type="molecule type" value="Genomic_DNA"/>
</dbReference>
<evidence type="ECO:0000256" key="5">
    <source>
        <dbReference type="PIRSR" id="PIRSR000350-4"/>
    </source>
</evidence>
<feature type="binding site" evidence="4">
    <location>
        <begin position="174"/>
        <end position="181"/>
    </location>
    <ligand>
        <name>NAD(+)</name>
        <dbReference type="ChEBI" id="CHEBI:57540"/>
    </ligand>
</feature>
<dbReference type="Proteomes" id="UP000313312">
    <property type="component" value="Unassembled WGS sequence"/>
</dbReference>
<comment type="caution">
    <text evidence="8">The sequence shown here is derived from an EMBL/GenBank/DDBJ whole genome shotgun (WGS) entry which is preliminary data.</text>
</comment>
<dbReference type="Pfam" id="PF07992">
    <property type="entry name" value="Pyr_redox_2"/>
    <property type="match status" value="1"/>
</dbReference>
<dbReference type="PIRSF" id="PIRSF000350">
    <property type="entry name" value="Mercury_reductase_MerA"/>
    <property type="match status" value="1"/>
</dbReference>
<keyword evidence="4" id="KW-0520">NAD</keyword>
<dbReference type="PANTHER" id="PTHR43014:SF5">
    <property type="entry name" value="GLUTATHIONE REDUCTASE (NADPH)"/>
    <property type="match status" value="1"/>
</dbReference>
<evidence type="ECO:0000256" key="1">
    <source>
        <dbReference type="ARBA" id="ARBA00007532"/>
    </source>
</evidence>
<dbReference type="Gene3D" id="3.50.50.60">
    <property type="entry name" value="FAD/NAD(P)-binding domain"/>
    <property type="match status" value="2"/>
</dbReference>
<dbReference type="InterPro" id="IPR036188">
    <property type="entry name" value="FAD/NAD-bd_sf"/>
</dbReference>
<dbReference type="InterPro" id="IPR016156">
    <property type="entry name" value="FAD/NAD-linked_Rdtase_dimer_sf"/>
</dbReference>
<proteinExistence type="inferred from homology"/>
<dbReference type="Pfam" id="PF02852">
    <property type="entry name" value="Pyr_redox_dim"/>
    <property type="match status" value="1"/>
</dbReference>
<gene>
    <name evidence="8" type="ORF">DID87_07060</name>
</gene>
<dbReference type="InterPro" id="IPR001100">
    <property type="entry name" value="Pyr_nuc-diS_OxRdtase"/>
</dbReference>
<evidence type="ECO:0000313" key="8">
    <source>
        <dbReference type="EMBL" id="TNK89736.1"/>
    </source>
</evidence>
<sequence length="445" mass="48628">MSNEFEYDVLYLGSGHGTFNGAIPLASKGFKIGVIEDGLIGGTCPNRGCNAKILLDMITTTQHDVKELQGSGLAGIPEINWKDNVEHKDEVIQPLPEAIGNMMTNAGIDLIYGKGKLVDDHSIKVGDKEYSADKIVIATGAHYRKLDISGNELTHDGTDFLSLKNQPERMTVIGSGYIALEFANIAAALGTKVTVLMHHDVALRKFYQPFVKVVLNKLAELDVKFVTNVNPQSIEKIDDDLIVKTNQGDFKADWVLNATGRPANVEGIGLDEVGVKYNHQGIEVNDHLQTNIPSIYAAGDVLDKKVGKLTPTAIFESEYLTDLFSGVTDKSIDYPAVPSAVFTTPRIAQVGISVDEDETNSNKYTIKDVDLATDWFRMTKNENEGTSKLIYDNHGVLVGATEVSDQAEDSISTILPAIEYQLTPKQIKHMISLFPTIGSESWSKL</sequence>
<keyword evidence="2" id="KW-0285">Flavoprotein</keyword>
<dbReference type="GO" id="GO:0016491">
    <property type="term" value="F:oxidoreductase activity"/>
    <property type="evidence" value="ECO:0007669"/>
    <property type="project" value="InterPro"/>
</dbReference>
<dbReference type="GO" id="GO:0000166">
    <property type="term" value="F:nucleotide binding"/>
    <property type="evidence" value="ECO:0007669"/>
    <property type="project" value="UniProtKB-KW"/>
</dbReference>
<evidence type="ECO:0000256" key="2">
    <source>
        <dbReference type="ARBA" id="ARBA00022630"/>
    </source>
</evidence>
<name>A0A5C4TH80_FRUSA</name>
<feature type="domain" description="FAD/NAD(P)-binding" evidence="7">
    <location>
        <begin position="7"/>
        <end position="314"/>
    </location>
</feature>
<keyword evidence="3 4" id="KW-0274">FAD</keyword>
<feature type="binding site" evidence="4">
    <location>
        <position position="260"/>
    </location>
    <ligand>
        <name>NAD(+)</name>
        <dbReference type="ChEBI" id="CHEBI:57540"/>
    </ligand>
</feature>
<feature type="binding site" evidence="4">
    <location>
        <position position="115"/>
    </location>
    <ligand>
        <name>FAD</name>
        <dbReference type="ChEBI" id="CHEBI:57692"/>
    </ligand>
</feature>
<feature type="domain" description="Pyridine nucleotide-disulphide oxidoreductase dimerisation" evidence="6">
    <location>
        <begin position="337"/>
        <end position="438"/>
    </location>
</feature>
<dbReference type="InterPro" id="IPR023753">
    <property type="entry name" value="FAD/NAD-binding_dom"/>
</dbReference>
<dbReference type="SUPFAM" id="SSF51905">
    <property type="entry name" value="FAD/NAD(P)-binding domain"/>
    <property type="match status" value="1"/>
</dbReference>
<reference evidence="8 9" key="1">
    <citation type="submission" date="2018-05" db="EMBL/GenBank/DDBJ databases">
        <title>Lactobacillus sanfranciscensis Ah4 draft denome sequence.</title>
        <authorList>
            <person name="Zhang G."/>
        </authorList>
    </citation>
    <scope>NUCLEOTIDE SEQUENCE [LARGE SCALE GENOMIC DNA]</scope>
    <source>
        <strain evidence="8 9">Ah4</strain>
    </source>
</reference>
<dbReference type="Gene3D" id="3.30.390.30">
    <property type="match status" value="1"/>
</dbReference>
<evidence type="ECO:0000256" key="4">
    <source>
        <dbReference type="PIRSR" id="PIRSR000350-3"/>
    </source>
</evidence>
<dbReference type="PRINTS" id="PR00411">
    <property type="entry name" value="PNDRDTASEI"/>
</dbReference>